<reference evidence="3" key="1">
    <citation type="submission" date="2018-07" db="EMBL/GenBank/DDBJ databases">
        <authorList>
            <person name="Peiro R."/>
            <person name="Begona"/>
            <person name="Cbmso G."/>
            <person name="Lopez M."/>
            <person name="Gonzalez S."/>
        </authorList>
    </citation>
    <scope>NUCLEOTIDE SEQUENCE [LARGE SCALE GENOMIC DNA]</scope>
</reference>
<protein>
    <submittedName>
        <fullName evidence="2">Uncharacterized protein</fullName>
    </submittedName>
</protein>
<evidence type="ECO:0000313" key="2">
    <source>
        <dbReference type="EMBL" id="SSC65339.1"/>
    </source>
</evidence>
<evidence type="ECO:0000256" key="1">
    <source>
        <dbReference type="SAM" id="MobiDB-lite"/>
    </source>
</evidence>
<dbReference type="EMBL" id="UEYP01000001">
    <property type="protein sequence ID" value="SSC65339.1"/>
    <property type="molecule type" value="Genomic_DNA"/>
</dbReference>
<keyword evidence="3" id="KW-1185">Reference proteome</keyword>
<gene>
    <name evidence="2" type="ORF">RHIZ70_1047</name>
</gene>
<name>A0A376ABW3_9HYPH</name>
<feature type="region of interest" description="Disordered" evidence="1">
    <location>
        <begin position="1"/>
        <end position="43"/>
    </location>
</feature>
<proteinExistence type="predicted"/>
<organism evidence="2 3">
    <name type="scientific">Ciceribacter selenitireducens ATCC BAA-1503</name>
    <dbReference type="NCBI Taxonomy" id="1336235"/>
    <lineage>
        <taxon>Bacteria</taxon>
        <taxon>Pseudomonadati</taxon>
        <taxon>Pseudomonadota</taxon>
        <taxon>Alphaproteobacteria</taxon>
        <taxon>Hyphomicrobiales</taxon>
        <taxon>Rhizobiaceae</taxon>
        <taxon>Ciceribacter</taxon>
    </lineage>
</organism>
<evidence type="ECO:0000313" key="3">
    <source>
        <dbReference type="Proteomes" id="UP000254764"/>
    </source>
</evidence>
<dbReference type="Proteomes" id="UP000254764">
    <property type="component" value="Unassembled WGS sequence"/>
</dbReference>
<dbReference type="AlphaFoldDB" id="A0A376ABW3"/>
<feature type="compositionally biased region" description="Basic and acidic residues" evidence="1">
    <location>
        <begin position="24"/>
        <end position="43"/>
    </location>
</feature>
<sequence>MAWPRRRPATREGAGNACQQSPVKGREKENVDWKQHDTTQYKE</sequence>
<dbReference type="RefSeq" id="WP_268877509.1">
    <property type="nucleotide sequence ID" value="NZ_UEYP01000001.1"/>
</dbReference>
<accession>A0A376ABW3</accession>